<dbReference type="NCBIfam" id="TIGR03696">
    <property type="entry name" value="Rhs_assc_core"/>
    <property type="match status" value="1"/>
</dbReference>
<feature type="domain" description="DUF6531" evidence="2">
    <location>
        <begin position="145"/>
        <end position="219"/>
    </location>
</feature>
<dbReference type="Pfam" id="PF25023">
    <property type="entry name" value="TEN_YD-shell"/>
    <property type="match status" value="1"/>
</dbReference>
<organism evidence="4 5">
    <name type="scientific">Stenotrophomonas maltophilia</name>
    <name type="common">Pseudomonas maltophilia</name>
    <name type="synonym">Xanthomonas maltophilia</name>
    <dbReference type="NCBI Taxonomy" id="40324"/>
    <lineage>
        <taxon>Bacteria</taxon>
        <taxon>Pseudomonadati</taxon>
        <taxon>Pseudomonadota</taxon>
        <taxon>Gammaproteobacteria</taxon>
        <taxon>Lysobacterales</taxon>
        <taxon>Lysobacteraceae</taxon>
        <taxon>Stenotrophomonas</taxon>
        <taxon>Stenotrophomonas maltophilia group</taxon>
    </lineage>
</organism>
<dbReference type="PANTHER" id="PTHR32305:SF15">
    <property type="entry name" value="PROTEIN RHSA-RELATED"/>
    <property type="match status" value="1"/>
</dbReference>
<reference evidence="4 5" key="1">
    <citation type="submission" date="2019-04" db="EMBL/GenBank/DDBJ databases">
        <title>Microbes associate with the intestines of laboratory mice.</title>
        <authorList>
            <person name="Navarre W."/>
            <person name="Wong E."/>
            <person name="Huang K."/>
            <person name="Tropini C."/>
            <person name="Ng K."/>
            <person name="Yu B."/>
        </authorList>
    </citation>
    <scope>NUCLEOTIDE SEQUENCE [LARGE SCALE GENOMIC DNA]</scope>
    <source>
        <strain evidence="4 5">NM62_B4-13</strain>
    </source>
</reference>
<dbReference type="InterPro" id="IPR045351">
    <property type="entry name" value="DUF6531"/>
</dbReference>
<dbReference type="InterPro" id="IPR031325">
    <property type="entry name" value="RHS_repeat"/>
</dbReference>
<dbReference type="PANTHER" id="PTHR32305">
    <property type="match status" value="1"/>
</dbReference>
<dbReference type="OrthoDB" id="9816400at2"/>
<dbReference type="Proteomes" id="UP000306631">
    <property type="component" value="Unassembled WGS sequence"/>
</dbReference>
<dbReference type="Pfam" id="PF05593">
    <property type="entry name" value="RHS_repeat"/>
    <property type="match status" value="5"/>
</dbReference>
<keyword evidence="1" id="KW-0677">Repeat</keyword>
<dbReference type="Pfam" id="PF20148">
    <property type="entry name" value="DUF6531"/>
    <property type="match status" value="1"/>
</dbReference>
<protein>
    <submittedName>
        <fullName evidence="4">RHS repeat protein</fullName>
    </submittedName>
</protein>
<dbReference type="InterPro" id="IPR022385">
    <property type="entry name" value="Rhs_assc_core"/>
</dbReference>
<dbReference type="RefSeq" id="WP_136006564.1">
    <property type="nucleotide sequence ID" value="NZ_SRYW01000017.1"/>
</dbReference>
<dbReference type="NCBIfam" id="TIGR01643">
    <property type="entry name" value="YD_repeat_2x"/>
    <property type="match status" value="3"/>
</dbReference>
<dbReference type="PRINTS" id="PR00394">
    <property type="entry name" value="RHSPROTEIN"/>
</dbReference>
<evidence type="ECO:0000259" key="2">
    <source>
        <dbReference type="Pfam" id="PF20148"/>
    </source>
</evidence>
<name>A0A4S2CXA0_STEMA</name>
<sequence length="1466" mass="160904">MDVVDAIKGKLAGLLIAPVRARTGKGLCCFMGVTIILASASPSVRAQKIMFANEAAAYTACMADAKAIAQDRSGHPFMATGYRCKNKDEIHRPRGMMSQIYSRDSIGGFNEYRWFSFHSFSWPAEIDEGQSAGAPICNAGPTHHGNPINVTYGNKYQVETDLSYGRGLELKRHYNSRFVHSGSGALGKGWVHEFDAKVEFASDAMTAEALRPDGKIIMFFLLDNGEWSARRGDTAYRLERLRDISGNDKGWRLSTSRPEGIEEYDNSGRLVGKEIGMPDELRLTYRTDGRLGYVSRSDGRGLIFEYGSDGRLFEVIGPDGVGARYGYTTNGVLSSVGIAESYVKGYSYDQDAAGEPNPHRLAGVFDETGAKFATYAYDKKGRAVLSEHAEGAGRVRISYDGIYAEVMTPSGSTYRVQVRQTATGKVDRTLEYCQGCEARETSYAYTGDGILLSKKENGVLTEYSVDDCQFETLRVEAKGTSVQRMTESDRHSEWSLPTETRLLDGQGVIRRVQRYAYNERGQLILLETTDATKGQTRSTAFTHCRTADVESGICPRAGLLLKTDGPRTDVDDSFSYDYYTSDDAGCGSSFAACEWRKGDLRRVVNPLGHTLEFIRYDEGGRPLSLKDSNGVTVDLEYHPRGWISARKVRGDDDSTDSDDQIYRFDYHPTGLIRSVTLPGGRSTSFIYDAAQRLTEVIDTDGNSTRYTLDLAGNSIKEVVYGSNGTIRRTLSRIYNQFGEMQSERGGSGATTRFSYNSSGDLKAVTDALGRTTDNEYDPLRRLTRIIKDRGGISAGTQLDYDVMDRLVEVVDPKGLETSYQYNVFDDLTGLASPDTGTSTYVYDNAGNRTSATDARGVTTTYEFDALNRARSITYADASLNVAYVYDTPAASCPPGERFSVGRLSEAWHANGSTAYCHDRFGKVVRKIQTTGGVTSVLRYDYDRGGNLSGITYPDGSVVEYALDGQGRVREISLVRPDLVRHVLVSQVNRAPFGGITGWSYGNGRTLARTFDLDYRPLAIHDSSAGGLSLGFGYDPVGSIVELKSGDGATAAAKYAYDGIGRLVETQDGASGTPIERYTYDATGNRTSLKTASGTTDYVYPLSSHHLTAVGGEKRSYDAAGNTLQIGDREYVYNAANRMSAVAVAGRTLEAYTYNHFGERVWRESLAGTAISLFDEDGQWVGDYSAAGEPIQQAIWLENYPVALIGDHGVAYVQPDHLGTPRVIVDPLRDVPVWEWNNTSEVFGDQMPNSDPDGDGVPFALSMRFPGQQASAASGLYYNYQRDYDPSVGRYVQSDPMGLLGGISTFAYAEGDPMSWIDPLGLRGYRSAPGFGRPGGGNSRQRAIYNSAQIRAIQSNSHRSPIYVNGLSPEQVGSAENLAGLVTGLDYTQYCAAELCRDDPEKCSMSDRVNRNWLPSRPTVAQVHARGCRCLEPYYSNPPPVVEPEANGGNYAEYGLMLWKKWLRGRR</sequence>
<dbReference type="InterPro" id="IPR006530">
    <property type="entry name" value="YD"/>
</dbReference>
<dbReference type="InterPro" id="IPR050708">
    <property type="entry name" value="T6SS_VgrG/RHS"/>
</dbReference>
<accession>A0A4S2CXA0</accession>
<dbReference type="InterPro" id="IPR056823">
    <property type="entry name" value="TEN-like_YD-shell"/>
</dbReference>
<proteinExistence type="predicted"/>
<comment type="caution">
    <text evidence="4">The sequence shown here is derived from an EMBL/GenBank/DDBJ whole genome shotgun (WGS) entry which is preliminary data.</text>
</comment>
<evidence type="ECO:0000259" key="3">
    <source>
        <dbReference type="Pfam" id="PF25023"/>
    </source>
</evidence>
<dbReference type="Gene3D" id="2.180.10.10">
    <property type="entry name" value="RHS repeat-associated core"/>
    <property type="match status" value="3"/>
</dbReference>
<evidence type="ECO:0000313" key="4">
    <source>
        <dbReference type="EMBL" id="TGY32344.1"/>
    </source>
</evidence>
<feature type="domain" description="Teneurin-like YD-shell" evidence="3">
    <location>
        <begin position="1027"/>
        <end position="1294"/>
    </location>
</feature>
<dbReference type="EMBL" id="SRYW01000017">
    <property type="protein sequence ID" value="TGY32344.1"/>
    <property type="molecule type" value="Genomic_DNA"/>
</dbReference>
<gene>
    <name evidence="4" type="ORF">E5352_16390</name>
</gene>
<evidence type="ECO:0000256" key="1">
    <source>
        <dbReference type="ARBA" id="ARBA00022737"/>
    </source>
</evidence>
<evidence type="ECO:0000313" key="5">
    <source>
        <dbReference type="Proteomes" id="UP000306631"/>
    </source>
</evidence>